<dbReference type="PANTHER" id="PTHR46825:SF7">
    <property type="entry name" value="D-ALANYL-D-ALANINE CARBOXYPEPTIDASE"/>
    <property type="match status" value="1"/>
</dbReference>
<feature type="signal peptide" evidence="1">
    <location>
        <begin position="1"/>
        <end position="28"/>
    </location>
</feature>
<dbReference type="OrthoDB" id="503788at2"/>
<reference evidence="3 4" key="1">
    <citation type="submission" date="2016-12" db="EMBL/GenBank/DDBJ databases">
        <title>The draft genome sequence of Actinophytocola xinjiangensis.</title>
        <authorList>
            <person name="Wang W."/>
            <person name="Yuan L."/>
        </authorList>
    </citation>
    <scope>NUCLEOTIDE SEQUENCE [LARGE SCALE GENOMIC DNA]</scope>
    <source>
        <strain evidence="3 4">CGMCC 4.4663</strain>
    </source>
</reference>
<protein>
    <recommendedName>
        <fullName evidence="2">Beta-lactamase-related domain-containing protein</fullName>
    </recommendedName>
</protein>
<evidence type="ECO:0000259" key="2">
    <source>
        <dbReference type="Pfam" id="PF00144"/>
    </source>
</evidence>
<evidence type="ECO:0000313" key="4">
    <source>
        <dbReference type="Proteomes" id="UP000185696"/>
    </source>
</evidence>
<feature type="domain" description="Beta-lactamase-related" evidence="2">
    <location>
        <begin position="39"/>
        <end position="365"/>
    </location>
</feature>
<dbReference type="RefSeq" id="WP_075137435.1">
    <property type="nucleotide sequence ID" value="NZ_MSIF01000027.1"/>
</dbReference>
<comment type="caution">
    <text evidence="3">The sequence shown here is derived from an EMBL/GenBank/DDBJ whole genome shotgun (WGS) entry which is preliminary data.</text>
</comment>
<dbReference type="PANTHER" id="PTHR46825">
    <property type="entry name" value="D-ALANYL-D-ALANINE-CARBOXYPEPTIDASE/ENDOPEPTIDASE AMPH"/>
    <property type="match status" value="1"/>
</dbReference>
<gene>
    <name evidence="3" type="ORF">BLA60_35390</name>
</gene>
<evidence type="ECO:0000256" key="1">
    <source>
        <dbReference type="SAM" id="SignalP"/>
    </source>
</evidence>
<dbReference type="Pfam" id="PF00144">
    <property type="entry name" value="Beta-lactamase"/>
    <property type="match status" value="1"/>
</dbReference>
<proteinExistence type="predicted"/>
<sequence>MRARKTRMVAGSVALAIGLGCVSAGTVAAQPRDDHADTQALIDGYVDRGVPGAMVFARDGRRSWSVTSGTSRLGVDDPIRPWDRVRVASNTKMFVSVVTLQLVGEGKIELDAPIERYLPGLVSGNGYDGNRITVRQLLQHTSGMDDYVADLMADPVGNNRPWAPEELVALGLSHPPLFEPGTDWAYSNTGYVVLGLLIEKITGNSTRDEIDDRIVKPHWLFQTELPRSGDVHISGPHAHGYFAFPGQPVMDITDFEPSMASFSGSMVSSGLDMTRFVRALVEGRVLAPELLKEMRATIPVEYGEYGLGLVSYTTPCGEQAWGHSGNIVGYDSFTAATEDGRSAFAVANGRDTAGDAVDLREAVNSALC</sequence>
<dbReference type="Proteomes" id="UP000185696">
    <property type="component" value="Unassembled WGS sequence"/>
</dbReference>
<dbReference type="SUPFAM" id="SSF56601">
    <property type="entry name" value="beta-lactamase/transpeptidase-like"/>
    <property type="match status" value="1"/>
</dbReference>
<keyword evidence="4" id="KW-1185">Reference proteome</keyword>
<dbReference type="InterPro" id="IPR001466">
    <property type="entry name" value="Beta-lactam-related"/>
</dbReference>
<name>A0A7Z0WEM8_9PSEU</name>
<dbReference type="AlphaFoldDB" id="A0A7Z0WEM8"/>
<dbReference type="InterPro" id="IPR050491">
    <property type="entry name" value="AmpC-like"/>
</dbReference>
<accession>A0A7Z0WEM8</accession>
<organism evidence="3 4">
    <name type="scientific">Actinophytocola xinjiangensis</name>
    <dbReference type="NCBI Taxonomy" id="485602"/>
    <lineage>
        <taxon>Bacteria</taxon>
        <taxon>Bacillati</taxon>
        <taxon>Actinomycetota</taxon>
        <taxon>Actinomycetes</taxon>
        <taxon>Pseudonocardiales</taxon>
        <taxon>Pseudonocardiaceae</taxon>
    </lineage>
</organism>
<dbReference type="Gene3D" id="3.40.710.10">
    <property type="entry name" value="DD-peptidase/beta-lactamase superfamily"/>
    <property type="match status" value="1"/>
</dbReference>
<dbReference type="EMBL" id="MSIF01000027">
    <property type="protein sequence ID" value="OLF05567.1"/>
    <property type="molecule type" value="Genomic_DNA"/>
</dbReference>
<feature type="chain" id="PRO_5039115813" description="Beta-lactamase-related domain-containing protein" evidence="1">
    <location>
        <begin position="29"/>
        <end position="368"/>
    </location>
</feature>
<evidence type="ECO:0000313" key="3">
    <source>
        <dbReference type="EMBL" id="OLF05567.1"/>
    </source>
</evidence>
<dbReference type="InterPro" id="IPR012338">
    <property type="entry name" value="Beta-lactam/transpept-like"/>
</dbReference>
<keyword evidence="1" id="KW-0732">Signal</keyword>
<dbReference type="PROSITE" id="PS51257">
    <property type="entry name" value="PROKAR_LIPOPROTEIN"/>
    <property type="match status" value="1"/>
</dbReference>